<dbReference type="SUPFAM" id="SSF48498">
    <property type="entry name" value="Tetracyclin repressor-like, C-terminal domain"/>
    <property type="match status" value="1"/>
</dbReference>
<evidence type="ECO:0000256" key="3">
    <source>
        <dbReference type="ARBA" id="ARBA00023163"/>
    </source>
</evidence>
<evidence type="ECO:0000313" key="7">
    <source>
        <dbReference type="Proteomes" id="UP000321363"/>
    </source>
</evidence>
<dbReference type="Pfam" id="PF00440">
    <property type="entry name" value="TetR_N"/>
    <property type="match status" value="1"/>
</dbReference>
<dbReference type="OrthoDB" id="71867at2"/>
<organism evidence="6 7">
    <name type="scientific">Metabacillus litoralis</name>
    <dbReference type="NCBI Taxonomy" id="152268"/>
    <lineage>
        <taxon>Bacteria</taxon>
        <taxon>Bacillati</taxon>
        <taxon>Bacillota</taxon>
        <taxon>Bacilli</taxon>
        <taxon>Bacillales</taxon>
        <taxon>Bacillaceae</taxon>
        <taxon>Metabacillus</taxon>
    </lineage>
</organism>
<dbReference type="InterPro" id="IPR025996">
    <property type="entry name" value="MT1864/Rv1816-like_C"/>
</dbReference>
<reference evidence="6 7" key="1">
    <citation type="journal article" date="2005" name="Int. J. Syst. Evol. Microbiol.">
        <title>Bacillus litoralis sp. nov., isolated from a tidal flat of the Yellow Sea in Korea.</title>
        <authorList>
            <person name="Yoon J.H."/>
            <person name="Oh T.K."/>
        </authorList>
    </citation>
    <scope>NUCLEOTIDE SEQUENCE [LARGE SCALE GENOMIC DNA]</scope>
    <source>
        <strain evidence="6 7">SW-211</strain>
    </source>
</reference>
<dbReference type="AlphaFoldDB" id="A0A5C6W0V3"/>
<keyword evidence="1" id="KW-0805">Transcription regulation</keyword>
<keyword evidence="2" id="KW-0238">DNA-binding</keyword>
<evidence type="ECO:0000259" key="4">
    <source>
        <dbReference type="Pfam" id="PF00440"/>
    </source>
</evidence>
<proteinExistence type="predicted"/>
<protein>
    <submittedName>
        <fullName evidence="6">TetR/AcrR family transcriptional regulator</fullName>
    </submittedName>
</protein>
<dbReference type="InterPro" id="IPR001647">
    <property type="entry name" value="HTH_TetR"/>
</dbReference>
<dbReference type="Gene3D" id="1.10.357.10">
    <property type="entry name" value="Tetracycline Repressor, domain 2"/>
    <property type="match status" value="1"/>
</dbReference>
<dbReference type="GO" id="GO:0003677">
    <property type="term" value="F:DNA binding"/>
    <property type="evidence" value="ECO:0007669"/>
    <property type="project" value="UniProtKB-KW"/>
</dbReference>
<dbReference type="Gene3D" id="1.10.10.60">
    <property type="entry name" value="Homeodomain-like"/>
    <property type="match status" value="1"/>
</dbReference>
<accession>A0A5C6W0V3</accession>
<keyword evidence="7" id="KW-1185">Reference proteome</keyword>
<dbReference type="Proteomes" id="UP000321363">
    <property type="component" value="Unassembled WGS sequence"/>
</dbReference>
<feature type="domain" description="HTH tetR-type" evidence="4">
    <location>
        <begin position="12"/>
        <end position="47"/>
    </location>
</feature>
<name>A0A5C6W0V3_9BACI</name>
<comment type="caution">
    <text evidence="6">The sequence shown here is derived from an EMBL/GenBank/DDBJ whole genome shotgun (WGS) entry which is preliminary data.</text>
</comment>
<dbReference type="EMBL" id="VOQF01000006">
    <property type="protein sequence ID" value="TXC90532.1"/>
    <property type="molecule type" value="Genomic_DNA"/>
</dbReference>
<dbReference type="Pfam" id="PF13305">
    <property type="entry name" value="TetR_C_33"/>
    <property type="match status" value="1"/>
</dbReference>
<keyword evidence="3" id="KW-0804">Transcription</keyword>
<evidence type="ECO:0000259" key="5">
    <source>
        <dbReference type="Pfam" id="PF13305"/>
    </source>
</evidence>
<evidence type="ECO:0000256" key="1">
    <source>
        <dbReference type="ARBA" id="ARBA00023015"/>
    </source>
</evidence>
<gene>
    <name evidence="6" type="ORF">FS935_11465</name>
</gene>
<dbReference type="SUPFAM" id="SSF46689">
    <property type="entry name" value="Homeodomain-like"/>
    <property type="match status" value="1"/>
</dbReference>
<sequence>MSPRIGLDLQTILKAATDLADEQGIDSVTLATLAKKLTIKPPSLYNHIDGLTGLKKKLALHGFEELYTRLANAAIGLSKDEAVHAVSKAYFSFARTHPGLYELTLSAPNPDEIEIELAGKKIVDLTVHILSAYGLEEQEVIHAVRGLRSILHGFSSLEQKGAFGLPLDLDKSLYLLIESYLAGIHKMKEKKGDIK</sequence>
<evidence type="ECO:0000313" key="6">
    <source>
        <dbReference type="EMBL" id="TXC90532.1"/>
    </source>
</evidence>
<feature type="domain" description="HTH-type transcriptional regulator MT1864/Rv1816-like C-terminal" evidence="5">
    <location>
        <begin position="83"/>
        <end position="179"/>
    </location>
</feature>
<dbReference type="RefSeq" id="WP_146948670.1">
    <property type="nucleotide sequence ID" value="NZ_VOQF01000006.1"/>
</dbReference>
<dbReference type="InterPro" id="IPR036271">
    <property type="entry name" value="Tet_transcr_reg_TetR-rel_C_sf"/>
</dbReference>
<evidence type="ECO:0000256" key="2">
    <source>
        <dbReference type="ARBA" id="ARBA00023125"/>
    </source>
</evidence>
<dbReference type="InterPro" id="IPR009057">
    <property type="entry name" value="Homeodomain-like_sf"/>
</dbReference>